<evidence type="ECO:0000313" key="3">
    <source>
        <dbReference type="Proteomes" id="UP001329825"/>
    </source>
</evidence>
<reference evidence="2 3" key="1">
    <citation type="submission" date="2024-01" db="EMBL/GenBank/DDBJ databases">
        <title>Comparative genomics of Cryptococcus and Kwoniella reveals pathogenesis evolution and contrasting modes of karyotype evolution via chromosome fusion or intercentromeric recombination.</title>
        <authorList>
            <person name="Coelho M.A."/>
            <person name="David-Palma M."/>
            <person name="Shea T."/>
            <person name="Bowers K."/>
            <person name="McGinley-Smith S."/>
            <person name="Mohammad A.W."/>
            <person name="Gnirke A."/>
            <person name="Yurkov A.M."/>
            <person name="Nowrousian M."/>
            <person name="Sun S."/>
            <person name="Cuomo C.A."/>
            <person name="Heitman J."/>
        </authorList>
    </citation>
    <scope>NUCLEOTIDE SEQUENCE [LARGE SCALE GENOMIC DNA]</scope>
    <source>
        <strain evidence="2">CBS 11374</strain>
    </source>
</reference>
<dbReference type="GeneID" id="87954442"/>
<dbReference type="Gene3D" id="3.30.710.10">
    <property type="entry name" value="Potassium Channel Kv1.1, Chain A"/>
    <property type="match status" value="1"/>
</dbReference>
<name>A0ABZ1CV20_9TREE</name>
<dbReference type="EMBL" id="CP141883">
    <property type="protein sequence ID" value="WRT65368.1"/>
    <property type="molecule type" value="Genomic_DNA"/>
</dbReference>
<dbReference type="InterPro" id="IPR011333">
    <property type="entry name" value="SKP1/BTB/POZ_sf"/>
</dbReference>
<proteinExistence type="predicted"/>
<accession>A0ABZ1CV20</accession>
<dbReference type="PROSITE" id="PS50097">
    <property type="entry name" value="BTB"/>
    <property type="match status" value="1"/>
</dbReference>
<dbReference type="Pfam" id="PF00651">
    <property type="entry name" value="BTB"/>
    <property type="match status" value="1"/>
</dbReference>
<organism evidence="2 3">
    <name type="scientific">Kwoniella shivajii</name>
    <dbReference type="NCBI Taxonomy" id="564305"/>
    <lineage>
        <taxon>Eukaryota</taxon>
        <taxon>Fungi</taxon>
        <taxon>Dikarya</taxon>
        <taxon>Basidiomycota</taxon>
        <taxon>Agaricomycotina</taxon>
        <taxon>Tremellomycetes</taxon>
        <taxon>Tremellales</taxon>
        <taxon>Cryptococcaceae</taxon>
        <taxon>Kwoniella</taxon>
    </lineage>
</organism>
<evidence type="ECO:0000259" key="1">
    <source>
        <dbReference type="PROSITE" id="PS50097"/>
    </source>
</evidence>
<protein>
    <recommendedName>
        <fullName evidence="1">BTB domain-containing protein</fullName>
    </recommendedName>
</protein>
<keyword evidence="3" id="KW-1185">Reference proteome</keyword>
<sequence length="252" mass="28576">MCGKEEAVLPMMDDVYTDPEAELTLISSDNVGFKVHQYYLQAHSTVFRGMIHDFANSLPDRKIQLVDSQIEHSSTVRMFLDVITGKSLKLVRDSLGSFRNCILLSKKYECEFALSCLSHHASSFVPQWISPHYVFIIAAELDNMDLAMRAIAKKGNWTWPLDRTIPDPPRWRQLQESEESSAGYLGLSRGAGVLEVASWPIWEIERVPLAYMVALMKVDRKHSLAGSDDNRETAVEYFGEVMKDKQDTSIKA</sequence>
<gene>
    <name evidence="2" type="ORF">IL334_002311</name>
</gene>
<dbReference type="InterPro" id="IPR000210">
    <property type="entry name" value="BTB/POZ_dom"/>
</dbReference>
<dbReference type="Proteomes" id="UP001329825">
    <property type="component" value="Chromosome 3"/>
</dbReference>
<feature type="domain" description="BTB" evidence="1">
    <location>
        <begin position="21"/>
        <end position="92"/>
    </location>
</feature>
<dbReference type="RefSeq" id="XP_062790108.1">
    <property type="nucleotide sequence ID" value="XM_062934057.1"/>
</dbReference>
<evidence type="ECO:0000313" key="2">
    <source>
        <dbReference type="EMBL" id="WRT65368.1"/>
    </source>
</evidence>